<dbReference type="SUPFAM" id="SSF56672">
    <property type="entry name" value="DNA/RNA polymerases"/>
    <property type="match status" value="1"/>
</dbReference>
<evidence type="ECO:0000313" key="3">
    <source>
        <dbReference type="WBParaSite" id="NBR_0002242701-mRNA-1"/>
    </source>
</evidence>
<reference evidence="3" key="1">
    <citation type="submission" date="2017-02" db="UniProtKB">
        <authorList>
            <consortium name="WormBaseParasite"/>
        </authorList>
    </citation>
    <scope>IDENTIFICATION</scope>
</reference>
<dbReference type="Gene3D" id="3.10.10.10">
    <property type="entry name" value="HIV Type 1 Reverse Transcriptase, subunit A, domain 1"/>
    <property type="match status" value="1"/>
</dbReference>
<evidence type="ECO:0000313" key="1">
    <source>
        <dbReference type="EMBL" id="VDL87273.1"/>
    </source>
</evidence>
<dbReference type="WBParaSite" id="NBR_0002242701-mRNA-1">
    <property type="protein sequence ID" value="NBR_0002242701-mRNA-1"/>
    <property type="gene ID" value="NBR_0002242701"/>
</dbReference>
<proteinExistence type="predicted"/>
<keyword evidence="2" id="KW-1185">Reference proteome</keyword>
<accession>A0A0N4YYV5</accession>
<reference evidence="1 2" key="2">
    <citation type="submission" date="2018-11" db="EMBL/GenBank/DDBJ databases">
        <authorList>
            <consortium name="Pathogen Informatics"/>
        </authorList>
    </citation>
    <scope>NUCLEOTIDE SEQUENCE [LARGE SCALE GENOMIC DNA]</scope>
</reference>
<dbReference type="InterPro" id="IPR043502">
    <property type="entry name" value="DNA/RNA_pol_sf"/>
</dbReference>
<dbReference type="Proteomes" id="UP000271162">
    <property type="component" value="Unassembled WGS sequence"/>
</dbReference>
<sequence>MSRKPQVRVTFFSEFVDESIDELLDVGAIETVEAKPRVVSPLAVAQGKKLRLILDLSWLNSFVASESIRFEDMSKAFHMLGSAKYFSTFDMKSGYHHVSVHKDFVKFLGLRWKDKF</sequence>
<protein>
    <submittedName>
        <fullName evidence="3">Reverse transcriptase domain-containing protein</fullName>
    </submittedName>
</protein>
<dbReference type="AlphaFoldDB" id="A0A0N4YYV5"/>
<name>A0A0N4YYV5_NIPBR</name>
<evidence type="ECO:0000313" key="2">
    <source>
        <dbReference type="Proteomes" id="UP000271162"/>
    </source>
</evidence>
<dbReference type="EMBL" id="UYSL01028032">
    <property type="protein sequence ID" value="VDL87273.1"/>
    <property type="molecule type" value="Genomic_DNA"/>
</dbReference>
<dbReference type="InterPro" id="IPR043128">
    <property type="entry name" value="Rev_trsase/Diguanyl_cyclase"/>
</dbReference>
<dbReference type="InterPro" id="IPR052055">
    <property type="entry name" value="Hepadnavirus_pol/RT"/>
</dbReference>
<dbReference type="STRING" id="27835.A0A0N4YYV5"/>
<dbReference type="Gene3D" id="3.30.70.270">
    <property type="match status" value="1"/>
</dbReference>
<dbReference type="PANTHER" id="PTHR33050">
    <property type="entry name" value="REVERSE TRANSCRIPTASE DOMAIN-CONTAINING PROTEIN"/>
    <property type="match status" value="1"/>
</dbReference>
<gene>
    <name evidence="1" type="ORF">NBR_LOCUS22428</name>
</gene>
<dbReference type="PANTHER" id="PTHR33050:SF7">
    <property type="entry name" value="RIBONUCLEASE H"/>
    <property type="match status" value="1"/>
</dbReference>
<organism evidence="3">
    <name type="scientific">Nippostrongylus brasiliensis</name>
    <name type="common">Rat hookworm</name>
    <dbReference type="NCBI Taxonomy" id="27835"/>
    <lineage>
        <taxon>Eukaryota</taxon>
        <taxon>Metazoa</taxon>
        <taxon>Ecdysozoa</taxon>
        <taxon>Nematoda</taxon>
        <taxon>Chromadorea</taxon>
        <taxon>Rhabditida</taxon>
        <taxon>Rhabditina</taxon>
        <taxon>Rhabditomorpha</taxon>
        <taxon>Strongyloidea</taxon>
        <taxon>Heligmosomidae</taxon>
        <taxon>Nippostrongylus</taxon>
    </lineage>
</organism>